<dbReference type="PANTHER" id="PTHR45902:SF1">
    <property type="entry name" value="LATROPHILIN RECEPTOR-LIKE PROTEIN A"/>
    <property type="match status" value="1"/>
</dbReference>
<comment type="subcellular location">
    <subcellularLocation>
        <location evidence="1">Membrane</location>
        <topology evidence="1">Multi-pass membrane protein</topology>
    </subcellularLocation>
</comment>
<dbReference type="InterPro" id="IPR000832">
    <property type="entry name" value="GPCR_2_secretin-like"/>
</dbReference>
<accession>A0A8J1UBI2</accession>
<proteinExistence type="predicted"/>
<evidence type="ECO:0000256" key="2">
    <source>
        <dbReference type="ARBA" id="ARBA00022692"/>
    </source>
</evidence>
<dbReference type="Pfam" id="PF01033">
    <property type="entry name" value="Somatomedin_B"/>
    <property type="match status" value="1"/>
</dbReference>
<dbReference type="GO" id="GO:0004930">
    <property type="term" value="F:G protein-coupled receptor activity"/>
    <property type="evidence" value="ECO:0007669"/>
    <property type="project" value="InterPro"/>
</dbReference>
<dbReference type="Gene3D" id="1.20.1070.10">
    <property type="entry name" value="Rhodopsin 7-helix transmembrane proteins"/>
    <property type="match status" value="1"/>
</dbReference>
<dbReference type="SUPFAM" id="SSF90188">
    <property type="entry name" value="Somatomedin B domain"/>
    <property type="match status" value="1"/>
</dbReference>
<dbReference type="SMART" id="SM00201">
    <property type="entry name" value="SO"/>
    <property type="match status" value="1"/>
</dbReference>
<organism evidence="6 7">
    <name type="scientific">Owenia fusiformis</name>
    <name type="common">Polychaete worm</name>
    <dbReference type="NCBI Taxonomy" id="6347"/>
    <lineage>
        <taxon>Eukaryota</taxon>
        <taxon>Metazoa</taxon>
        <taxon>Spiralia</taxon>
        <taxon>Lophotrochozoa</taxon>
        <taxon>Annelida</taxon>
        <taxon>Polychaeta</taxon>
        <taxon>Sedentaria</taxon>
        <taxon>Canalipalpata</taxon>
        <taxon>Sabellida</taxon>
        <taxon>Oweniida</taxon>
        <taxon>Oweniidae</taxon>
        <taxon>Owenia</taxon>
    </lineage>
</organism>
<dbReference type="AlphaFoldDB" id="A0A8J1UBI2"/>
<dbReference type="PANTHER" id="PTHR45902">
    <property type="entry name" value="LATROPHILIN RECEPTOR-LIKE PROTEIN A"/>
    <property type="match status" value="1"/>
</dbReference>
<dbReference type="OrthoDB" id="10071092at2759"/>
<keyword evidence="7" id="KW-1185">Reference proteome</keyword>
<keyword evidence="5" id="KW-1015">Disulfide bond</keyword>
<name>A0A8J1UBI2_OWEFU</name>
<dbReference type="InterPro" id="IPR053231">
    <property type="entry name" value="GPCR_LN-TM7"/>
</dbReference>
<dbReference type="Pfam" id="PF00002">
    <property type="entry name" value="7tm_2"/>
    <property type="match status" value="1"/>
</dbReference>
<evidence type="ECO:0000256" key="4">
    <source>
        <dbReference type="ARBA" id="ARBA00023136"/>
    </source>
</evidence>
<dbReference type="Gene3D" id="4.10.410.20">
    <property type="match status" value="1"/>
</dbReference>
<dbReference type="InterPro" id="IPR001212">
    <property type="entry name" value="Somatomedin_B_dom"/>
</dbReference>
<protein>
    <submittedName>
        <fullName evidence="6">Uncharacterized protein</fullName>
    </submittedName>
</protein>
<evidence type="ECO:0000256" key="1">
    <source>
        <dbReference type="ARBA" id="ARBA00004141"/>
    </source>
</evidence>
<dbReference type="CDD" id="cd15039">
    <property type="entry name" value="7tmB3_Methuselah-like"/>
    <property type="match status" value="1"/>
</dbReference>
<sequence>MKNIVQLRISLNIFMFLVLLLFCGDTRQVGNNTKISKGNHKATDFNITSEITTEHIKATQSTFDVASEHNTTGKIDVTDSWNATDLSIRNDMKSRLNVTTGHDYEYTSQSILNVTTEHNNEETSQSILNMTTEHNNEETSQSILSVTTEHNNDKTSTPSYARPCENQETLQTALDEVKDCTTYMPQLYSCHGNCGNKTSPDRHCACDVYCLVNNDCCSDFTQICPVMAEHSHRIMESVQDQQIQWDCTKMKHNVPVKMITTCPDSSNKQCNPHGLDLLEGYMPVFDNNTGLYYLNDYCAKCNNFTNGELQMPTEFTCPFPLNFNNMEKLQQALYTKTCTLVFDQMGHQCWMYESTCHPDCEFNETVQTLCETNPVQMYATNYIYKNEYCAICANDWPGDVFANKHCSSKTNGHYNPILERFSFSLVMNINPDRELLVEFNINGKRRSFRCENLSNCNDACIAGYELQNDTCVLMYDIKPVTATFEYSIPGEVYSVMDISSEFVSDLSFVFDRLDVSKTLNKRFVDKISYSFSKDYDTDSKRLKGLFVAKINVKLPISRNLTMHQFHNDTVDAMMNFMKDEFFSTSDEDSDFDTLTICIDVVNLVTCYDWLNGTFLNQTDNRVKKVGLQSMEIMGLVTIICLTLSIICMLLRLISQAFVSIFHSFAGKIQFCFVSSLCVSNILYLIGPFVTDIPSLCEAIGILIHFFFLVSFTWMGIIALEMYLTFRSTLHNSKGWKRILLYVFISMFLPVIVISVAVTLDHVSVDTRFKPFYGNSVTGIPNSDFDTTNSVPSTSKLENGENLNSEVQTCQMSNPYATLLFFACPLGVMIVFNTIMYILTVSSLKSAWRQTAMVSNRNNFHFDVYIKLFIIMGFTWIFGFIAPFVHEAIVYVFIVLNASQGVFIFISSVCTKVVLNEIKSKCMRGNKSGQSSLNCSAGTNVLNGKTGQLKEDPVMDSTSL</sequence>
<evidence type="ECO:0000313" key="6">
    <source>
        <dbReference type="EMBL" id="CAH1781194.1"/>
    </source>
</evidence>
<keyword evidence="4" id="KW-0472">Membrane</keyword>
<keyword evidence="3" id="KW-1133">Transmembrane helix</keyword>
<evidence type="ECO:0000313" key="7">
    <source>
        <dbReference type="Proteomes" id="UP000749559"/>
    </source>
</evidence>
<dbReference type="GO" id="GO:0007166">
    <property type="term" value="P:cell surface receptor signaling pathway"/>
    <property type="evidence" value="ECO:0007669"/>
    <property type="project" value="InterPro"/>
</dbReference>
<keyword evidence="2" id="KW-0812">Transmembrane</keyword>
<dbReference type="GO" id="GO:0016020">
    <property type="term" value="C:membrane"/>
    <property type="evidence" value="ECO:0007669"/>
    <property type="project" value="UniProtKB-SubCell"/>
</dbReference>
<dbReference type="PROSITE" id="PS00524">
    <property type="entry name" value="SMB_1"/>
    <property type="match status" value="1"/>
</dbReference>
<comment type="caution">
    <text evidence="6">The sequence shown here is derived from an EMBL/GenBank/DDBJ whole genome shotgun (WGS) entry which is preliminary data.</text>
</comment>
<dbReference type="PROSITE" id="PS50261">
    <property type="entry name" value="G_PROTEIN_RECEP_F2_4"/>
    <property type="match status" value="1"/>
</dbReference>
<reference evidence="6" key="1">
    <citation type="submission" date="2022-03" db="EMBL/GenBank/DDBJ databases">
        <authorList>
            <person name="Martin C."/>
        </authorList>
    </citation>
    <scope>NUCLEOTIDE SEQUENCE</scope>
</reference>
<dbReference type="InterPro" id="IPR017981">
    <property type="entry name" value="GPCR_2-like_7TM"/>
</dbReference>
<gene>
    <name evidence="6" type="ORF">OFUS_LOCUS7798</name>
</gene>
<dbReference type="PROSITE" id="PS50958">
    <property type="entry name" value="SMB_2"/>
    <property type="match status" value="1"/>
</dbReference>
<dbReference type="EMBL" id="CAIIXF020000004">
    <property type="protein sequence ID" value="CAH1781194.1"/>
    <property type="molecule type" value="Genomic_DNA"/>
</dbReference>
<dbReference type="Proteomes" id="UP000749559">
    <property type="component" value="Unassembled WGS sequence"/>
</dbReference>
<evidence type="ECO:0000256" key="5">
    <source>
        <dbReference type="ARBA" id="ARBA00023157"/>
    </source>
</evidence>
<dbReference type="InterPro" id="IPR036024">
    <property type="entry name" value="Somatomedin_B-like_dom_sf"/>
</dbReference>
<evidence type="ECO:0000256" key="3">
    <source>
        <dbReference type="ARBA" id="ARBA00022989"/>
    </source>
</evidence>